<reference evidence="1 2" key="1">
    <citation type="submission" date="2018-02" db="EMBL/GenBank/DDBJ databases">
        <title>Draft genome of wild Prunus yedoensis var. nudiflora.</title>
        <authorList>
            <person name="Baek S."/>
            <person name="Kim J.-H."/>
            <person name="Choi K."/>
            <person name="Kim G.-B."/>
            <person name="Cho A."/>
            <person name="Jang H."/>
            <person name="Shin C.-H."/>
            <person name="Yu H.-J."/>
            <person name="Mun J.-H."/>
        </authorList>
    </citation>
    <scope>NUCLEOTIDE SEQUENCE [LARGE SCALE GENOMIC DNA]</scope>
    <source>
        <strain evidence="2">cv. Jeju island</strain>
        <tissue evidence="1">Leaf</tissue>
    </source>
</reference>
<evidence type="ECO:0000313" key="1">
    <source>
        <dbReference type="EMBL" id="PQQ13261.1"/>
    </source>
</evidence>
<proteinExistence type="predicted"/>
<organism evidence="1 2">
    <name type="scientific">Prunus yedoensis var. nudiflora</name>
    <dbReference type="NCBI Taxonomy" id="2094558"/>
    <lineage>
        <taxon>Eukaryota</taxon>
        <taxon>Viridiplantae</taxon>
        <taxon>Streptophyta</taxon>
        <taxon>Embryophyta</taxon>
        <taxon>Tracheophyta</taxon>
        <taxon>Spermatophyta</taxon>
        <taxon>Magnoliopsida</taxon>
        <taxon>eudicotyledons</taxon>
        <taxon>Gunneridae</taxon>
        <taxon>Pentapetalae</taxon>
        <taxon>rosids</taxon>
        <taxon>fabids</taxon>
        <taxon>Rosales</taxon>
        <taxon>Rosaceae</taxon>
        <taxon>Amygdaloideae</taxon>
        <taxon>Amygdaleae</taxon>
        <taxon>Prunus</taxon>
    </lineage>
</organism>
<evidence type="ECO:0000313" key="2">
    <source>
        <dbReference type="Proteomes" id="UP000250321"/>
    </source>
</evidence>
<keyword evidence="2" id="KW-1185">Reference proteome</keyword>
<dbReference type="Proteomes" id="UP000250321">
    <property type="component" value="Unassembled WGS sequence"/>
</dbReference>
<accession>A0A314Z923</accession>
<dbReference type="AlphaFoldDB" id="A0A314Z923"/>
<comment type="caution">
    <text evidence="1">The sequence shown here is derived from an EMBL/GenBank/DDBJ whole genome shotgun (WGS) entry which is preliminary data.</text>
</comment>
<sequence length="117" mass="13342">MGWSSFHWVVRAEPFLQFGGFSLRDTLLRGSGRSTSRTIPISFVLLAAPIFRGERVGCATWWMAMQGGRVSRATWKLSMQGASVGYDVEIEHVRFSGRSCNMEMEHTRCLGRLRRRD</sequence>
<name>A0A314Z923_PRUYE</name>
<dbReference type="EMBL" id="PJQY01000310">
    <property type="protein sequence ID" value="PQQ13261.1"/>
    <property type="molecule type" value="Genomic_DNA"/>
</dbReference>
<protein>
    <submittedName>
        <fullName evidence="1">Uncharacterized protein</fullName>
    </submittedName>
</protein>
<gene>
    <name evidence="1" type="ORF">Pyn_12618</name>
</gene>
<dbReference type="OrthoDB" id="10343514at2759"/>